<evidence type="ECO:0000313" key="1">
    <source>
        <dbReference type="Proteomes" id="UP000887579"/>
    </source>
</evidence>
<accession>A0AC34GWU9</accession>
<protein>
    <submittedName>
        <fullName evidence="2">Protein kinase domain-containing protein</fullName>
    </submittedName>
</protein>
<name>A0AC34GWU9_9BILA</name>
<evidence type="ECO:0000313" key="2">
    <source>
        <dbReference type="WBParaSite" id="ES5_v2.g9323.t1"/>
    </source>
</evidence>
<dbReference type="Proteomes" id="UP000887579">
    <property type="component" value="Unplaced"/>
</dbReference>
<reference evidence="2" key="1">
    <citation type="submission" date="2022-11" db="UniProtKB">
        <authorList>
            <consortium name="WormBaseParasite"/>
        </authorList>
    </citation>
    <scope>IDENTIFICATION</scope>
</reference>
<organism evidence="1 2">
    <name type="scientific">Panagrolaimus sp. ES5</name>
    <dbReference type="NCBI Taxonomy" id="591445"/>
    <lineage>
        <taxon>Eukaryota</taxon>
        <taxon>Metazoa</taxon>
        <taxon>Ecdysozoa</taxon>
        <taxon>Nematoda</taxon>
        <taxon>Chromadorea</taxon>
        <taxon>Rhabditida</taxon>
        <taxon>Tylenchina</taxon>
        <taxon>Panagrolaimomorpha</taxon>
        <taxon>Panagrolaimoidea</taxon>
        <taxon>Panagrolaimidae</taxon>
        <taxon>Panagrolaimus</taxon>
    </lineage>
</organism>
<sequence>MTGTDTKRNPARSCKKTEPWDQTLAKFSREVTLAVSQRSNICVTSTSKVKATAAAAAATAKTSRAKTTKITSTKSETQLIAHKSPGLKLTSSILRVPPRMLGVNNKTSPTSRHPAKPVVTSIEPPKRIVQSSSKRKSDEKPASKAQVVKAVPDASIDESPGRALRSDSRLSVAKRISDVSAIHNTRASKAAPKLNVTKTSPKPITSKAVSKRKVVQKERAAVVKRPRKNAEVPLRIPKEEPERDTDEENIPPPPVLVPYYATRPVNSASDVSVIDTVPSTSSVDKFGVYKFDQLDLFGDLETEEERAEEYKGSGHYSADIGEVIQDSGFKYQITRKMGFGNFSLAWLCYETKKNAKKFVALKIYKASNKSTHEEIKILQKVKNHDHIVRYFRSFTIKRYGLSYDCVLFEPLGGTLLSLLKRVNNDVAGLKVEAIKKITRHVLLGLQHLHNVMGFVHTDIKPENILVNVTDRSLFLAVKDVYDLNCDGKGMRAVPLRHKPFKNGLQKVKDDLGIILDNMPSPLSIEPAKTTQDRDTVSDEVCWDVVKFKLIDLGNATPPLNKPNTSGTFEYRAPENPFGAPLTYNFDVWSVGAVVVELATNTQLFTTVNNKHDSRDLLKSISRCLGNVPHDIYKEFSDPANLLQEFSASHSLTFSPRYNLAKRLSLEYFSQQEINDMVNFLTFVFNFDPKKRPSASECLAHEWLAN</sequence>
<proteinExistence type="predicted"/>
<dbReference type="WBParaSite" id="ES5_v2.g9323.t1">
    <property type="protein sequence ID" value="ES5_v2.g9323.t1"/>
    <property type="gene ID" value="ES5_v2.g9323"/>
</dbReference>